<dbReference type="OrthoDB" id="2113294at2759"/>
<dbReference type="Pfam" id="PF15024">
    <property type="entry name" value="Glyco_transf_18"/>
    <property type="match status" value="1"/>
</dbReference>
<accession>A0A1B9FZB3</accession>
<dbReference type="EMBL" id="KI894022">
    <property type="protein sequence ID" value="OCF24113.1"/>
    <property type="molecule type" value="Genomic_DNA"/>
</dbReference>
<reference evidence="3" key="1">
    <citation type="submission" date="2013-07" db="EMBL/GenBank/DDBJ databases">
        <title>The Genome Sequence of Cryptococcus bestiolae CBS10118.</title>
        <authorList>
            <consortium name="The Broad Institute Genome Sequencing Platform"/>
            <person name="Cuomo C."/>
            <person name="Litvintseva A."/>
            <person name="Chen Y."/>
            <person name="Heitman J."/>
            <person name="Sun S."/>
            <person name="Springer D."/>
            <person name="Dromer F."/>
            <person name="Young S.K."/>
            <person name="Zeng Q."/>
            <person name="Gargeya S."/>
            <person name="Fitzgerald M."/>
            <person name="Abouelleil A."/>
            <person name="Alvarado L."/>
            <person name="Berlin A.M."/>
            <person name="Chapman S.B."/>
            <person name="Dewar J."/>
            <person name="Goldberg J."/>
            <person name="Griggs A."/>
            <person name="Gujja S."/>
            <person name="Hansen M."/>
            <person name="Howarth C."/>
            <person name="Imamovic A."/>
            <person name="Larimer J."/>
            <person name="McCowan C."/>
            <person name="Murphy C."/>
            <person name="Pearson M."/>
            <person name="Priest M."/>
            <person name="Roberts A."/>
            <person name="Saif S."/>
            <person name="Shea T."/>
            <person name="Sykes S."/>
            <person name="Wortman J."/>
            <person name="Nusbaum C."/>
            <person name="Birren B."/>
        </authorList>
    </citation>
    <scope>NUCLEOTIDE SEQUENCE [LARGE SCALE GENOMIC DNA]</scope>
    <source>
        <strain evidence="3">CBS 10118</strain>
    </source>
</reference>
<dbReference type="AlphaFoldDB" id="A0A1B9FZB3"/>
<gene>
    <name evidence="3" type="ORF">I302_05571</name>
</gene>
<dbReference type="STRING" id="1296100.A0A1B9FZB3"/>
<evidence type="ECO:0000313" key="3">
    <source>
        <dbReference type="EMBL" id="OCF24113.1"/>
    </source>
</evidence>
<evidence type="ECO:0000259" key="2">
    <source>
        <dbReference type="Pfam" id="PF15024"/>
    </source>
</evidence>
<keyword evidence="1" id="KW-0472">Membrane</keyword>
<organism evidence="3">
    <name type="scientific">Kwoniella bestiolae CBS 10118</name>
    <dbReference type="NCBI Taxonomy" id="1296100"/>
    <lineage>
        <taxon>Eukaryota</taxon>
        <taxon>Fungi</taxon>
        <taxon>Dikarya</taxon>
        <taxon>Basidiomycota</taxon>
        <taxon>Agaricomycotina</taxon>
        <taxon>Tremellomycetes</taxon>
        <taxon>Tremellales</taxon>
        <taxon>Cryptococcaceae</taxon>
        <taxon>Kwoniella</taxon>
    </lineage>
</organism>
<proteinExistence type="predicted"/>
<evidence type="ECO:0000256" key="1">
    <source>
        <dbReference type="SAM" id="Phobius"/>
    </source>
</evidence>
<keyword evidence="1" id="KW-1133">Transmembrane helix</keyword>
<dbReference type="InterPro" id="IPR026116">
    <property type="entry name" value="GT18_cat"/>
</dbReference>
<reference evidence="3" key="2">
    <citation type="submission" date="2014-01" db="EMBL/GenBank/DDBJ databases">
        <title>Evolution of pathogenesis and genome organization in the Tremellales.</title>
        <authorList>
            <person name="Cuomo C."/>
            <person name="Litvintseva A."/>
            <person name="Heitman J."/>
            <person name="Chen Y."/>
            <person name="Sun S."/>
            <person name="Springer D."/>
            <person name="Dromer F."/>
            <person name="Young S."/>
            <person name="Zeng Q."/>
            <person name="Chapman S."/>
            <person name="Gujja S."/>
            <person name="Saif S."/>
            <person name="Birren B."/>
        </authorList>
    </citation>
    <scope>NUCLEOTIDE SEQUENCE</scope>
    <source>
        <strain evidence="3">CBS 10118</strain>
    </source>
</reference>
<keyword evidence="1" id="KW-0812">Transmembrane</keyword>
<dbReference type="VEuPathDB" id="FungiDB:I302_05571"/>
<feature type="transmembrane region" description="Helical" evidence="1">
    <location>
        <begin position="12"/>
        <end position="29"/>
    </location>
</feature>
<feature type="domain" description="Glycosyltransferase family 18 catalytic" evidence="2">
    <location>
        <begin position="311"/>
        <end position="433"/>
    </location>
</feature>
<dbReference type="GO" id="GO:0030144">
    <property type="term" value="F:alpha-1,6-mannosylglycoprotein 6-beta-N-acetylglucosaminyltransferase activity"/>
    <property type="evidence" value="ECO:0007669"/>
    <property type="project" value="InterPro"/>
</dbReference>
<protein>
    <recommendedName>
        <fullName evidence="2">Glycosyltransferase family 18 catalytic domain-containing protein</fullName>
    </recommendedName>
</protein>
<name>A0A1B9FZB3_9TREE</name>
<sequence length="457" mass="52915">MSSRHLSKPTIIFLWICGSLTFLTFLNLSPNGQYLKGWAGSFDILQSSPRLFPYEIDSDITTYQEYNEREIQKLQRCLDEGECHRNQEKVVLAFADAWSGAVIDGWRGGEGVWAMSMFRGMRELGYTVLLGMNVWDETLRYYRMFPDQVKVIIKSAWINNCIEDPACIKSEVNPTGIPRWKSEFSMHFFPDTHTRFGLDYKWIIHADRHHYGEEETEALQYIGYSLEDECMKHPFVPHHNRPLAAWTLAKQAIFHLGDKETVFNKSYFELASKEPDLEGLSFRGAYQVNGEYMKVGPVSLALFLTPTLNGVVNLGKIGPDQFLDELANSRILIGVGNPPLSPSPYVALCMGTPFLNPIKKWDEDNPEDRSKWVSQHNYLKWLDPPYVYNVPAHSYSQFISAISQAIQNPPPRYVDPPMTIENVRRRVERLVESDWRELAREYMEERIKEGEKYTWTL</sequence>
<dbReference type="UniPathway" id="UPA00378"/>